<proteinExistence type="predicted"/>
<dbReference type="AlphaFoldDB" id="A0A644ZF74"/>
<feature type="domain" description="Virulence-associated protein E-like" evidence="1">
    <location>
        <begin position="120"/>
        <end position="327"/>
    </location>
</feature>
<comment type="caution">
    <text evidence="2">The sequence shown here is derived from an EMBL/GenBank/DDBJ whole genome shotgun (WGS) entry which is preliminary data.</text>
</comment>
<dbReference type="PANTHER" id="PTHR34985">
    <property type="entry name" value="SLR0554 PROTEIN"/>
    <property type="match status" value="1"/>
</dbReference>
<protein>
    <recommendedName>
        <fullName evidence="1">Virulence-associated protein E-like domain-containing protein</fullName>
    </recommendedName>
</protein>
<dbReference type="Pfam" id="PF05272">
    <property type="entry name" value="VapE-like_dom"/>
    <property type="match status" value="1"/>
</dbReference>
<evidence type="ECO:0000313" key="2">
    <source>
        <dbReference type="EMBL" id="MPM38948.1"/>
    </source>
</evidence>
<dbReference type="EMBL" id="VSSQ01008470">
    <property type="protein sequence ID" value="MPM38948.1"/>
    <property type="molecule type" value="Genomic_DNA"/>
</dbReference>
<organism evidence="2">
    <name type="scientific">bioreactor metagenome</name>
    <dbReference type="NCBI Taxonomy" id="1076179"/>
    <lineage>
        <taxon>unclassified sequences</taxon>
        <taxon>metagenomes</taxon>
        <taxon>ecological metagenomes</taxon>
    </lineage>
</organism>
<accession>A0A644ZF74</accession>
<name>A0A644ZF74_9ZZZZ</name>
<dbReference type="InterPro" id="IPR007936">
    <property type="entry name" value="VapE-like_dom"/>
</dbReference>
<sequence length="442" mass="50885">MNELPKEYADLVEVHNNNKDMNKTEVLLTLTDKGSVKQLLSNLENILMYEPIGKSLAFNEFTQEIFWKGEPLNDSDINQFRMLADRKYHVKFTKDDTLAVIEMVARKRKTFHPIKQMIHEKPWDGVQRVESLFIDYLGADDNSYTRAVARKWMAGAVARIYEPGIKFEMVPIIAGKQGLGKSTLFQKLGGDFFTDSLRSLGTTKDDFQLLIGTWIIELGELSSMNTTETDQIKSFVSAKSDKIRLPYAKTTQTYKRTCVFAGTTNTSQYLNDLTGNRRFLPMPITSKALKDVFQLTDNIVQQIWAEAFQIYNNGEKLFLDDILDNAIADEYREEATEKGLFFTEIDEFLDMPVPSNWDSMQLYDKRSYYSGYKLDGLTDKDSRKLDKTSSREIAQVVFRAEGNDRGSRSQMKKITLFMDNIRGWTKQTVRVSGRPVKGYKRE</sequence>
<evidence type="ECO:0000259" key="1">
    <source>
        <dbReference type="Pfam" id="PF05272"/>
    </source>
</evidence>
<gene>
    <name evidence="2" type="ORF">SDC9_85579</name>
</gene>
<dbReference type="PANTHER" id="PTHR34985:SF1">
    <property type="entry name" value="SLR0554 PROTEIN"/>
    <property type="match status" value="1"/>
</dbReference>
<reference evidence="2" key="1">
    <citation type="submission" date="2019-08" db="EMBL/GenBank/DDBJ databases">
        <authorList>
            <person name="Kucharzyk K."/>
            <person name="Murdoch R.W."/>
            <person name="Higgins S."/>
            <person name="Loffler F."/>
        </authorList>
    </citation>
    <scope>NUCLEOTIDE SEQUENCE</scope>
</reference>